<proteinExistence type="predicted"/>
<accession>A0A6L6IQT2</accession>
<keyword evidence="2" id="KW-1185">Reference proteome</keyword>
<dbReference type="EMBL" id="WMJZ01000028">
    <property type="protein sequence ID" value="MTH48068.1"/>
    <property type="molecule type" value="Genomic_DNA"/>
</dbReference>
<evidence type="ECO:0000313" key="2">
    <source>
        <dbReference type="Proteomes" id="UP000477739"/>
    </source>
</evidence>
<dbReference type="AlphaFoldDB" id="A0A6L6IQT2"/>
<dbReference type="RefSeq" id="WP_155109583.1">
    <property type="nucleotide sequence ID" value="NZ_WMJZ01000028.1"/>
</dbReference>
<name>A0A6L6IQT2_9ENTR</name>
<comment type="caution">
    <text evidence="1">The sequence shown here is derived from an EMBL/GenBank/DDBJ whole genome shotgun (WGS) entry which is preliminary data.</text>
</comment>
<protein>
    <submittedName>
        <fullName evidence="1">Uncharacterized protein</fullName>
    </submittedName>
</protein>
<organism evidence="1 2">
    <name type="scientific">Intestinirhabdus alba</name>
    <dbReference type="NCBI Taxonomy" id="2899544"/>
    <lineage>
        <taxon>Bacteria</taxon>
        <taxon>Pseudomonadati</taxon>
        <taxon>Pseudomonadota</taxon>
        <taxon>Gammaproteobacteria</taxon>
        <taxon>Enterobacterales</taxon>
        <taxon>Enterobacteriaceae</taxon>
        <taxon>Intestinirhabdus</taxon>
    </lineage>
</organism>
<gene>
    <name evidence="1" type="ORF">GJV78_17715</name>
</gene>
<sequence>MNTDCGYADVTFSFFYDELVYIKYSGFSKKRIESKTCMKEILSKKEVHGDSVSKQVINNKDNIHYDIIFSDSSVEDKMDRWIGKWS</sequence>
<evidence type="ECO:0000313" key="1">
    <source>
        <dbReference type="EMBL" id="MTH48068.1"/>
    </source>
</evidence>
<dbReference type="Proteomes" id="UP000477739">
    <property type="component" value="Unassembled WGS sequence"/>
</dbReference>
<reference evidence="1 2" key="1">
    <citation type="submission" date="2019-11" db="EMBL/GenBank/DDBJ databases">
        <title>Escherichia alba sp. nov. isolated from the gut of plastic-eating superworms Zophobas atratus.</title>
        <authorList>
            <person name="Yang Y."/>
        </authorList>
    </citation>
    <scope>NUCLEOTIDE SEQUENCE [LARGE SCALE GENOMIC DNA]</scope>
    <source>
        <strain evidence="2">BIT-B35</strain>
    </source>
</reference>